<organism evidence="2 3">
    <name type="scientific">Melipona bicolor</name>
    <dbReference type="NCBI Taxonomy" id="60889"/>
    <lineage>
        <taxon>Eukaryota</taxon>
        <taxon>Metazoa</taxon>
        <taxon>Ecdysozoa</taxon>
        <taxon>Arthropoda</taxon>
        <taxon>Hexapoda</taxon>
        <taxon>Insecta</taxon>
        <taxon>Pterygota</taxon>
        <taxon>Neoptera</taxon>
        <taxon>Endopterygota</taxon>
        <taxon>Hymenoptera</taxon>
        <taxon>Apocrita</taxon>
        <taxon>Aculeata</taxon>
        <taxon>Apoidea</taxon>
        <taxon>Anthophila</taxon>
        <taxon>Apidae</taxon>
        <taxon>Melipona</taxon>
    </lineage>
</organism>
<comment type="caution">
    <text evidence="2">The sequence shown here is derived from an EMBL/GenBank/DDBJ whole genome shotgun (WGS) entry which is preliminary data.</text>
</comment>
<reference evidence="2" key="1">
    <citation type="submission" date="2021-10" db="EMBL/GenBank/DDBJ databases">
        <title>Melipona bicolor Genome sequencing and assembly.</title>
        <authorList>
            <person name="Araujo N.S."/>
            <person name="Arias M.C."/>
        </authorList>
    </citation>
    <scope>NUCLEOTIDE SEQUENCE</scope>
    <source>
        <strain evidence="2">USP_2M_L1-L4_2017</strain>
        <tissue evidence="2">Whole body</tissue>
    </source>
</reference>
<dbReference type="AlphaFoldDB" id="A0AA40KVR2"/>
<evidence type="ECO:0000256" key="1">
    <source>
        <dbReference type="SAM" id="MobiDB-lite"/>
    </source>
</evidence>
<accession>A0AA40KVR2</accession>
<name>A0AA40KVR2_9HYME</name>
<feature type="compositionally biased region" description="Gly residues" evidence="1">
    <location>
        <begin position="48"/>
        <end position="60"/>
    </location>
</feature>
<keyword evidence="3" id="KW-1185">Reference proteome</keyword>
<gene>
    <name evidence="2" type="ORF">K0M31_007509</name>
</gene>
<dbReference type="Proteomes" id="UP001177670">
    <property type="component" value="Unassembled WGS sequence"/>
</dbReference>
<feature type="compositionally biased region" description="Polar residues" evidence="1">
    <location>
        <begin position="67"/>
        <end position="85"/>
    </location>
</feature>
<evidence type="ECO:0000313" key="2">
    <source>
        <dbReference type="EMBL" id="KAK1134730.1"/>
    </source>
</evidence>
<feature type="region of interest" description="Disordered" evidence="1">
    <location>
        <begin position="45"/>
        <end position="100"/>
    </location>
</feature>
<proteinExistence type="predicted"/>
<protein>
    <submittedName>
        <fullName evidence="2">Uncharacterized protein</fullName>
    </submittedName>
</protein>
<evidence type="ECO:0000313" key="3">
    <source>
        <dbReference type="Proteomes" id="UP001177670"/>
    </source>
</evidence>
<dbReference type="EMBL" id="JAHYIQ010000002">
    <property type="protein sequence ID" value="KAK1134730.1"/>
    <property type="molecule type" value="Genomic_DNA"/>
</dbReference>
<sequence>MFFVFYVTNKRYGKTPFHLFTRIAVWFATRINALVDYAAKHDVTCQPTGGGGGGGGGGGDVARQRQQKNVVKQSTSSTVAANIQENRMALDPAGEHRPAP</sequence>